<evidence type="ECO:0000256" key="3">
    <source>
        <dbReference type="ARBA" id="ARBA00040296"/>
    </source>
</evidence>
<feature type="domain" description="NmrA-like" evidence="4">
    <location>
        <begin position="3"/>
        <end position="192"/>
    </location>
</feature>
<dbReference type="Gene3D" id="3.40.50.720">
    <property type="entry name" value="NAD(P)-binding Rossmann-like Domain"/>
    <property type="match status" value="1"/>
</dbReference>
<keyword evidence="6" id="KW-1185">Reference proteome</keyword>
<comment type="similarity">
    <text evidence="1">Belongs to the NmrA-type oxidoreductase family.</text>
</comment>
<keyword evidence="2" id="KW-0521">NADP</keyword>
<dbReference type="Pfam" id="PF05368">
    <property type="entry name" value="NmrA"/>
    <property type="match status" value="1"/>
</dbReference>
<dbReference type="PANTHER" id="PTHR42748">
    <property type="entry name" value="NITROGEN METABOLITE REPRESSION PROTEIN NMRA FAMILY MEMBER"/>
    <property type="match status" value="1"/>
</dbReference>
<dbReference type="AlphaFoldDB" id="A0AAD4QV55"/>
<evidence type="ECO:0000313" key="6">
    <source>
        <dbReference type="Proteomes" id="UP001201812"/>
    </source>
</evidence>
<dbReference type="Proteomes" id="UP001201812">
    <property type="component" value="Unassembled WGS sequence"/>
</dbReference>
<evidence type="ECO:0000256" key="2">
    <source>
        <dbReference type="ARBA" id="ARBA00022857"/>
    </source>
</evidence>
<comment type="caution">
    <text evidence="5">The sequence shown here is derived from an EMBL/GenBank/DDBJ whole genome shotgun (WGS) entry which is preliminary data.</text>
</comment>
<dbReference type="InterPro" id="IPR036291">
    <property type="entry name" value="NAD(P)-bd_dom_sf"/>
</dbReference>
<name>A0AAD4QV55_9BILA</name>
<dbReference type="EMBL" id="JAKKPZ010000980">
    <property type="protein sequence ID" value="KAI1691214.1"/>
    <property type="molecule type" value="Genomic_DNA"/>
</dbReference>
<dbReference type="SUPFAM" id="SSF51735">
    <property type="entry name" value="NAD(P)-binding Rossmann-fold domains"/>
    <property type="match status" value="1"/>
</dbReference>
<dbReference type="InterPro" id="IPR008030">
    <property type="entry name" value="NmrA-like"/>
</dbReference>
<reference evidence="5" key="1">
    <citation type="submission" date="2022-01" db="EMBL/GenBank/DDBJ databases">
        <title>Genome Sequence Resource for Two Populations of Ditylenchus destructor, the Migratory Endoparasitic Phytonematode.</title>
        <authorList>
            <person name="Zhang H."/>
            <person name="Lin R."/>
            <person name="Xie B."/>
        </authorList>
    </citation>
    <scope>NUCLEOTIDE SEQUENCE</scope>
    <source>
        <strain evidence="5">BazhouSP</strain>
    </source>
</reference>
<accession>A0AAD4QV55</accession>
<sequence>MDSVYGVFSVQPYSANEIQQGVARHRGGEAAGRQPFRLQLSRFGRRRDRPSPLRKQIKVEEHLRSSGLAYTIVRPVFFMENWYRGFGESIRSGQLQQPLSSTARLQMVAVDDIGAFVALAFEHPGKWKDRIFSLAGDELSMQQIADAFDRANSREVKYVQVSWDQFEKNMGGELTMMYHWFEEKGFHFNIDEVRREYPLTTPLINGWIRIGIRLRESKRHVADRFLVRSVIAEPRGLGAAGDVSSLAATLADADKIALQIGYLQ</sequence>
<organism evidence="5 6">
    <name type="scientific">Ditylenchus destructor</name>
    <dbReference type="NCBI Taxonomy" id="166010"/>
    <lineage>
        <taxon>Eukaryota</taxon>
        <taxon>Metazoa</taxon>
        <taxon>Ecdysozoa</taxon>
        <taxon>Nematoda</taxon>
        <taxon>Chromadorea</taxon>
        <taxon>Rhabditida</taxon>
        <taxon>Tylenchina</taxon>
        <taxon>Tylenchomorpha</taxon>
        <taxon>Sphaerularioidea</taxon>
        <taxon>Anguinidae</taxon>
        <taxon>Anguininae</taxon>
        <taxon>Ditylenchus</taxon>
    </lineage>
</organism>
<evidence type="ECO:0000313" key="5">
    <source>
        <dbReference type="EMBL" id="KAI1691214.1"/>
    </source>
</evidence>
<protein>
    <recommendedName>
        <fullName evidence="3">NmrA-like family domain-containing protein 1</fullName>
    </recommendedName>
</protein>
<dbReference type="PANTHER" id="PTHR42748:SF7">
    <property type="entry name" value="NMRA LIKE REDOX SENSOR 1-RELATED"/>
    <property type="match status" value="1"/>
</dbReference>
<dbReference type="InterPro" id="IPR051164">
    <property type="entry name" value="NmrA-like_oxidored"/>
</dbReference>
<evidence type="ECO:0000256" key="1">
    <source>
        <dbReference type="ARBA" id="ARBA00006328"/>
    </source>
</evidence>
<proteinExistence type="inferred from homology"/>
<evidence type="ECO:0000259" key="4">
    <source>
        <dbReference type="Pfam" id="PF05368"/>
    </source>
</evidence>
<gene>
    <name evidence="5" type="ORF">DdX_22029</name>
</gene>